<dbReference type="EMBL" id="UINC01007598">
    <property type="protein sequence ID" value="SVA34205.1"/>
    <property type="molecule type" value="Genomic_DNA"/>
</dbReference>
<protein>
    <recommendedName>
        <fullName evidence="1">Lipoprotein LPP20-like domain-containing protein</fullName>
    </recommendedName>
</protein>
<dbReference type="AlphaFoldDB" id="A0A381V1F8"/>
<evidence type="ECO:0000313" key="2">
    <source>
        <dbReference type="EMBL" id="SVA34205.1"/>
    </source>
</evidence>
<name>A0A381V1F8_9ZZZZ</name>
<dbReference type="InterPro" id="IPR024952">
    <property type="entry name" value="LPP20-like_dom"/>
</dbReference>
<feature type="domain" description="Lipoprotein LPP20-like" evidence="1">
    <location>
        <begin position="50"/>
        <end position="152"/>
    </location>
</feature>
<feature type="non-terminal residue" evidence="2">
    <location>
        <position position="1"/>
    </location>
</feature>
<organism evidence="2">
    <name type="scientific">marine metagenome</name>
    <dbReference type="NCBI Taxonomy" id="408172"/>
    <lineage>
        <taxon>unclassified sequences</taxon>
        <taxon>metagenomes</taxon>
        <taxon>ecological metagenomes</taxon>
    </lineage>
</organism>
<reference evidence="2" key="1">
    <citation type="submission" date="2018-05" db="EMBL/GenBank/DDBJ databases">
        <authorList>
            <person name="Lanie J.A."/>
            <person name="Ng W.-L."/>
            <person name="Kazmierczak K.M."/>
            <person name="Andrzejewski T.M."/>
            <person name="Davidsen T.M."/>
            <person name="Wayne K.J."/>
            <person name="Tettelin H."/>
            <person name="Glass J.I."/>
            <person name="Rusch D."/>
            <person name="Podicherti R."/>
            <person name="Tsui H.-C.T."/>
            <person name="Winkler M.E."/>
        </authorList>
    </citation>
    <scope>NUCLEOTIDE SEQUENCE</scope>
</reference>
<evidence type="ECO:0000259" key="1">
    <source>
        <dbReference type="Pfam" id="PF02169"/>
    </source>
</evidence>
<sequence>VIHINLEISIFNRMYSIKEIQMKKVLIPIIGFVMMVGCSSTRSHSKSDVPKWYLNPPQDKGIFYGVGDALRPQLNLSKKVATSRARDELARQISTQVRSKISDYQKASGIGMDSEATEFNEYTSGNIINTALEHSMIEKTEVKDGRVFVLVSYDVKAAKKAAKQAMRDAAKRDQAYRSELEARDAFQRLDDAIDKLEGSTGIAPNE</sequence>
<dbReference type="Pfam" id="PF02169">
    <property type="entry name" value="LPP20"/>
    <property type="match status" value="1"/>
</dbReference>
<proteinExistence type="predicted"/>
<dbReference type="Gene3D" id="3.10.28.20">
    <property type="entry name" value="Acetamidase/Formamidase-like domains"/>
    <property type="match status" value="1"/>
</dbReference>
<gene>
    <name evidence="2" type="ORF">METZ01_LOCUS87059</name>
</gene>
<accession>A0A381V1F8</accession>